<dbReference type="HOGENOM" id="CLU_092523_1_0_1"/>
<keyword evidence="2" id="KW-1185">Reference proteome</keyword>
<dbReference type="OrthoDB" id="5599163at2759"/>
<protein>
    <submittedName>
        <fullName evidence="1">Uncharacterized protein</fullName>
    </submittedName>
</protein>
<dbReference type="InParanoid" id="A0A0D0AQT7"/>
<gene>
    <name evidence="1" type="ORF">CY34DRAFT_30835</name>
</gene>
<dbReference type="AlphaFoldDB" id="A0A0D0AQT7"/>
<dbReference type="EMBL" id="KN835767">
    <property type="protein sequence ID" value="KIK34348.1"/>
    <property type="molecule type" value="Genomic_DNA"/>
</dbReference>
<dbReference type="Proteomes" id="UP000054485">
    <property type="component" value="Unassembled WGS sequence"/>
</dbReference>
<evidence type="ECO:0000313" key="2">
    <source>
        <dbReference type="Proteomes" id="UP000054485"/>
    </source>
</evidence>
<reference evidence="1 2" key="1">
    <citation type="submission" date="2014-04" db="EMBL/GenBank/DDBJ databases">
        <authorList>
            <consortium name="DOE Joint Genome Institute"/>
            <person name="Kuo A."/>
            <person name="Ruytinx J."/>
            <person name="Rineau F."/>
            <person name="Colpaert J."/>
            <person name="Kohler A."/>
            <person name="Nagy L.G."/>
            <person name="Floudas D."/>
            <person name="Copeland A."/>
            <person name="Barry K.W."/>
            <person name="Cichocki N."/>
            <person name="Veneault-Fourrey C."/>
            <person name="LaButti K."/>
            <person name="Lindquist E.A."/>
            <person name="Lipzen A."/>
            <person name="Lundell T."/>
            <person name="Morin E."/>
            <person name="Murat C."/>
            <person name="Sun H."/>
            <person name="Tunlid A."/>
            <person name="Henrissat B."/>
            <person name="Grigoriev I.V."/>
            <person name="Hibbett D.S."/>
            <person name="Martin F."/>
            <person name="Nordberg H.P."/>
            <person name="Cantor M.N."/>
            <person name="Hua S.X."/>
        </authorList>
    </citation>
    <scope>NUCLEOTIDE SEQUENCE [LARGE SCALE GENOMIC DNA]</scope>
    <source>
        <strain evidence="1 2">UH-Slu-Lm8-n1</strain>
    </source>
</reference>
<proteinExistence type="predicted"/>
<accession>A0A0D0AQT7</accession>
<name>A0A0D0AQT7_9AGAM</name>
<dbReference type="STRING" id="930992.A0A0D0AQT7"/>
<evidence type="ECO:0000313" key="1">
    <source>
        <dbReference type="EMBL" id="KIK34348.1"/>
    </source>
</evidence>
<organism evidence="1 2">
    <name type="scientific">Suillus luteus UH-Slu-Lm8-n1</name>
    <dbReference type="NCBI Taxonomy" id="930992"/>
    <lineage>
        <taxon>Eukaryota</taxon>
        <taxon>Fungi</taxon>
        <taxon>Dikarya</taxon>
        <taxon>Basidiomycota</taxon>
        <taxon>Agaricomycotina</taxon>
        <taxon>Agaricomycetes</taxon>
        <taxon>Agaricomycetidae</taxon>
        <taxon>Boletales</taxon>
        <taxon>Suillineae</taxon>
        <taxon>Suillaceae</taxon>
        <taxon>Suillus</taxon>
    </lineage>
</organism>
<sequence>AYKKVAHKVKPVPTTMPAHARIVRQFPEDPLSSLPLLSTFPPDFLPGIWLTQERMNELGILQNEFLLPEERKLAAQVLMNNELALAWDESEKGRFRDDYFPPVIIPTIEHVPWAHCQPPIPPGI</sequence>
<feature type="non-terminal residue" evidence="1">
    <location>
        <position position="1"/>
    </location>
</feature>
<feature type="non-terminal residue" evidence="1">
    <location>
        <position position="124"/>
    </location>
</feature>
<reference evidence="2" key="2">
    <citation type="submission" date="2015-01" db="EMBL/GenBank/DDBJ databases">
        <title>Evolutionary Origins and Diversification of the Mycorrhizal Mutualists.</title>
        <authorList>
            <consortium name="DOE Joint Genome Institute"/>
            <consortium name="Mycorrhizal Genomics Consortium"/>
            <person name="Kohler A."/>
            <person name="Kuo A."/>
            <person name="Nagy L.G."/>
            <person name="Floudas D."/>
            <person name="Copeland A."/>
            <person name="Barry K.W."/>
            <person name="Cichocki N."/>
            <person name="Veneault-Fourrey C."/>
            <person name="LaButti K."/>
            <person name="Lindquist E.A."/>
            <person name="Lipzen A."/>
            <person name="Lundell T."/>
            <person name="Morin E."/>
            <person name="Murat C."/>
            <person name="Riley R."/>
            <person name="Ohm R."/>
            <person name="Sun H."/>
            <person name="Tunlid A."/>
            <person name="Henrissat B."/>
            <person name="Grigoriev I.V."/>
            <person name="Hibbett D.S."/>
            <person name="Martin F."/>
        </authorList>
    </citation>
    <scope>NUCLEOTIDE SEQUENCE [LARGE SCALE GENOMIC DNA]</scope>
    <source>
        <strain evidence="2">UH-Slu-Lm8-n1</strain>
    </source>
</reference>